<organism evidence="2 3">
    <name type="scientific">Halopseudomonas formosensis</name>
    <dbReference type="NCBI Taxonomy" id="1002526"/>
    <lineage>
        <taxon>Bacteria</taxon>
        <taxon>Pseudomonadati</taxon>
        <taxon>Pseudomonadota</taxon>
        <taxon>Gammaproteobacteria</taxon>
        <taxon>Pseudomonadales</taxon>
        <taxon>Pseudomonadaceae</taxon>
        <taxon>Halopseudomonas</taxon>
    </lineage>
</organism>
<dbReference type="AlphaFoldDB" id="A0A1I6BYY0"/>
<evidence type="ECO:0000313" key="2">
    <source>
        <dbReference type="EMBL" id="SFQ86140.1"/>
    </source>
</evidence>
<feature type="region of interest" description="Disordered" evidence="1">
    <location>
        <begin position="1"/>
        <end position="24"/>
    </location>
</feature>
<accession>A0A1I6BYY0</accession>
<proteinExistence type="predicted"/>
<protein>
    <submittedName>
        <fullName evidence="2">Uncharacterized protein</fullName>
    </submittedName>
</protein>
<dbReference type="RefSeq" id="WP_090539849.1">
    <property type="nucleotide sequence ID" value="NZ_FOYD01000009.1"/>
</dbReference>
<dbReference type="Proteomes" id="UP000242815">
    <property type="component" value="Unassembled WGS sequence"/>
</dbReference>
<dbReference type="EMBL" id="FOYD01000009">
    <property type="protein sequence ID" value="SFQ86140.1"/>
    <property type="molecule type" value="Genomic_DNA"/>
</dbReference>
<reference evidence="2 3" key="1">
    <citation type="submission" date="2016-10" db="EMBL/GenBank/DDBJ databases">
        <authorList>
            <person name="de Groot N.N."/>
        </authorList>
    </citation>
    <scope>NUCLEOTIDE SEQUENCE [LARGE SCALE GENOMIC DNA]</scope>
    <source>
        <strain evidence="2 3">JCM 18415</strain>
    </source>
</reference>
<sequence>MTNKQPKQIPNPNTRGRPKGSRNRRTLAREALQQAYPDGELGFWKAVAQQAADGDLQAAAMIADRLYPKLKPTSEPVALSEPLDGTPGDVARAIMRMAGAGELTTDQAKELLSALADVCKIVEVTELEQRIEKLEAIHEQAT</sequence>
<evidence type="ECO:0000313" key="3">
    <source>
        <dbReference type="Proteomes" id="UP000242815"/>
    </source>
</evidence>
<dbReference type="STRING" id="1002526.SAMN05216578_10914"/>
<gene>
    <name evidence="2" type="ORF">SAMN05216578_10914</name>
</gene>
<name>A0A1I6BYY0_9GAMM</name>
<feature type="compositionally biased region" description="Polar residues" evidence="1">
    <location>
        <begin position="1"/>
        <end position="14"/>
    </location>
</feature>
<evidence type="ECO:0000256" key="1">
    <source>
        <dbReference type="SAM" id="MobiDB-lite"/>
    </source>
</evidence>